<keyword evidence="4" id="KW-1185">Reference proteome</keyword>
<sequence>MVLAVITLIYLISAIRLGPPMRDGNMTASFFPIAIGVVMLLALAAAMAHAIRGSRGVTRAKPAASDDAPAARQYLGLSSGAIGVILLTAGYLLAFDMIGYFVSTFFYVLLLCSLFGGGFTKGLVSRIIAAVVITLAGYLLFEIIFQVRLPTLWSQ</sequence>
<keyword evidence="1" id="KW-0472">Membrane</keyword>
<keyword evidence="1" id="KW-1133">Transmembrane helix</keyword>
<evidence type="ECO:0000256" key="1">
    <source>
        <dbReference type="SAM" id="Phobius"/>
    </source>
</evidence>
<organism evidence="3 4">
    <name type="scientific">Salinicola rhizosphaerae</name>
    <dbReference type="NCBI Taxonomy" id="1443141"/>
    <lineage>
        <taxon>Bacteria</taxon>
        <taxon>Pseudomonadati</taxon>
        <taxon>Pseudomonadota</taxon>
        <taxon>Gammaproteobacteria</taxon>
        <taxon>Oceanospirillales</taxon>
        <taxon>Halomonadaceae</taxon>
        <taxon>Salinicola</taxon>
    </lineage>
</organism>
<dbReference type="EMBL" id="BMZI01000004">
    <property type="protein sequence ID" value="GHB21587.1"/>
    <property type="molecule type" value="Genomic_DNA"/>
</dbReference>
<protein>
    <recommendedName>
        <fullName evidence="2">DUF1468 domain-containing protein</fullName>
    </recommendedName>
</protein>
<gene>
    <name evidence="3" type="ORF">GCM10009038_20560</name>
</gene>
<dbReference type="Pfam" id="PF07331">
    <property type="entry name" value="TctB"/>
    <property type="match status" value="1"/>
</dbReference>
<evidence type="ECO:0000313" key="3">
    <source>
        <dbReference type="EMBL" id="GHB21587.1"/>
    </source>
</evidence>
<feature type="transmembrane region" description="Helical" evidence="1">
    <location>
        <begin position="30"/>
        <end position="53"/>
    </location>
</feature>
<feature type="domain" description="DUF1468" evidence="2">
    <location>
        <begin position="3"/>
        <end position="150"/>
    </location>
</feature>
<name>A0ABQ3E5B5_9GAMM</name>
<keyword evidence="1" id="KW-0812">Transmembrane</keyword>
<evidence type="ECO:0000313" key="4">
    <source>
        <dbReference type="Proteomes" id="UP000646745"/>
    </source>
</evidence>
<proteinExistence type="predicted"/>
<accession>A0ABQ3E5B5</accession>
<reference evidence="4" key="1">
    <citation type="journal article" date="2019" name="Int. J. Syst. Evol. Microbiol.">
        <title>The Global Catalogue of Microorganisms (GCM) 10K type strain sequencing project: providing services to taxonomists for standard genome sequencing and annotation.</title>
        <authorList>
            <consortium name="The Broad Institute Genomics Platform"/>
            <consortium name="The Broad Institute Genome Sequencing Center for Infectious Disease"/>
            <person name="Wu L."/>
            <person name="Ma J."/>
        </authorList>
    </citation>
    <scope>NUCLEOTIDE SEQUENCE [LARGE SCALE GENOMIC DNA]</scope>
    <source>
        <strain evidence="4">KCTC 32998</strain>
    </source>
</reference>
<evidence type="ECO:0000259" key="2">
    <source>
        <dbReference type="Pfam" id="PF07331"/>
    </source>
</evidence>
<comment type="caution">
    <text evidence="3">The sequence shown here is derived from an EMBL/GenBank/DDBJ whole genome shotgun (WGS) entry which is preliminary data.</text>
</comment>
<dbReference type="InterPro" id="IPR009936">
    <property type="entry name" value="DUF1468"/>
</dbReference>
<feature type="transmembrane region" description="Helical" evidence="1">
    <location>
        <begin position="127"/>
        <end position="147"/>
    </location>
</feature>
<feature type="transmembrane region" description="Helical" evidence="1">
    <location>
        <begin position="100"/>
        <end position="120"/>
    </location>
</feature>
<dbReference type="Proteomes" id="UP000646745">
    <property type="component" value="Unassembled WGS sequence"/>
</dbReference>
<feature type="transmembrane region" description="Helical" evidence="1">
    <location>
        <begin position="74"/>
        <end position="94"/>
    </location>
</feature>